<dbReference type="InterPro" id="IPR022227">
    <property type="entry name" value="DUF3754"/>
</dbReference>
<sequence length="530" mass="59468">MADKVRESRITNPGSNSESLIPPKSKNEEDIFTDCRQSLATAGYVEVTDRDLQLCEALNAGYLLRLSLAPDLKNLDKTMRKEFMGDDSPGASLLSGKVVMFRRGYGTEITENRRLIIPKLDYLQASLVQRNAAVVSDKLADIQGKVDDYIMGEFAKKLLNSSSVENDNLLEKRPEEFDDGEVTTGSKLFAASLTKKFKESSAVDTARRVLENNVNKASSKKAKPISLKRYGSGANQLSVDPSRALNPFLYTPDSSDDNPTNKKSDFVIPRVSISDVVDLFSPGGRRRLVAALFSKSKLVEPTYQELIVIHRPVVPPPSPPPFYKRIPNFIYNLAEIFNIDQKLPARWESPPPEIQQAQMKVFTDVPCSNVLACLPKSKLVLRPADALRLDLISALTGLAVLATLRFDNPKFDIIAIVSVSIWALRLLFRYSNSLARYDLLVNKFLTSKIANKGMQKVHEYLLNQAALTKASLAAYIYDWLIEDSDVDDRYLNKGLTLLQELNIVNQQRKNFVSNATVVDEELRQRWLELF</sequence>
<dbReference type="Proteomes" id="UP001165065">
    <property type="component" value="Unassembled WGS sequence"/>
</dbReference>
<keyword evidence="3" id="KW-1185">Reference proteome</keyword>
<evidence type="ECO:0000313" key="2">
    <source>
        <dbReference type="EMBL" id="GMI45966.1"/>
    </source>
</evidence>
<name>A0A9W7GJN8_9STRA</name>
<feature type="region of interest" description="Disordered" evidence="1">
    <location>
        <begin position="1"/>
        <end position="26"/>
    </location>
</feature>
<dbReference type="PANTHER" id="PTHR33645:SF2">
    <property type="entry name" value="FAMILY PROTEIN, PUTATIVE (DUF3754)-RELATED"/>
    <property type="match status" value="1"/>
</dbReference>
<gene>
    <name evidence="2" type="ORF">TrCOL_g672</name>
</gene>
<evidence type="ECO:0000256" key="1">
    <source>
        <dbReference type="SAM" id="MobiDB-lite"/>
    </source>
</evidence>
<dbReference type="Pfam" id="PF12576">
    <property type="entry name" value="DUF3754"/>
    <property type="match status" value="1"/>
</dbReference>
<evidence type="ECO:0000313" key="3">
    <source>
        <dbReference type="Proteomes" id="UP001165065"/>
    </source>
</evidence>
<dbReference type="EMBL" id="BRYA01000273">
    <property type="protein sequence ID" value="GMI45966.1"/>
    <property type="molecule type" value="Genomic_DNA"/>
</dbReference>
<accession>A0A9W7GJN8</accession>
<feature type="compositionally biased region" description="Polar residues" evidence="1">
    <location>
        <begin position="10"/>
        <end position="19"/>
    </location>
</feature>
<reference evidence="3" key="1">
    <citation type="journal article" date="2023" name="Commun. Biol.">
        <title>Genome analysis of Parmales, the sister group of diatoms, reveals the evolutionary specialization of diatoms from phago-mixotrophs to photoautotrophs.</title>
        <authorList>
            <person name="Ban H."/>
            <person name="Sato S."/>
            <person name="Yoshikawa S."/>
            <person name="Yamada K."/>
            <person name="Nakamura Y."/>
            <person name="Ichinomiya M."/>
            <person name="Sato N."/>
            <person name="Blanc-Mathieu R."/>
            <person name="Endo H."/>
            <person name="Kuwata A."/>
            <person name="Ogata H."/>
        </authorList>
    </citation>
    <scope>NUCLEOTIDE SEQUENCE [LARGE SCALE GENOMIC DNA]</scope>
</reference>
<dbReference type="PANTHER" id="PTHR33645">
    <property type="entry name" value="AMINOPEPTIDASE (DUF3754)"/>
    <property type="match status" value="1"/>
</dbReference>
<dbReference type="AlphaFoldDB" id="A0A9W7GJN8"/>
<proteinExistence type="predicted"/>
<organism evidence="2 3">
    <name type="scientific">Triparma columacea</name>
    <dbReference type="NCBI Taxonomy" id="722753"/>
    <lineage>
        <taxon>Eukaryota</taxon>
        <taxon>Sar</taxon>
        <taxon>Stramenopiles</taxon>
        <taxon>Ochrophyta</taxon>
        <taxon>Bolidophyceae</taxon>
        <taxon>Parmales</taxon>
        <taxon>Triparmaceae</taxon>
        <taxon>Triparma</taxon>
    </lineage>
</organism>
<dbReference type="OrthoDB" id="205921at2759"/>
<comment type="caution">
    <text evidence="2">The sequence shown here is derived from an EMBL/GenBank/DDBJ whole genome shotgun (WGS) entry which is preliminary data.</text>
</comment>
<protein>
    <submittedName>
        <fullName evidence="2">Uncharacterized protein</fullName>
    </submittedName>
</protein>